<evidence type="ECO:0000313" key="3">
    <source>
        <dbReference type="EMBL" id="OII72532.1"/>
    </source>
</evidence>
<proteinExistence type="predicted"/>
<sequence>MNVISSSIFLYWIIVIYIYIFLVECVEQYSNISNIVDNWKINNSFNHFYSKFNTFSVIILARCSDKKWIQKTLNNILYSCNRNLLHEIIIVDAKCDHEIKVSDILYKHFKDSSLIKLIETEYSNIGNLQLIGAEQAEGQILVFLPGAVALSLNWMASFLRIINENQKSIVTSYMTKLNIEEWNFNNKEFISPGFILSIDKNFDLANKSSDNNIPMFTSNVFALSNKWWKFLSKFSTPYINSILGDFINIDISMRSWYCGGTIKQTKESIVALMNPSILELDQDKKFFLVESWFDDQMKKIVYNNSQKLNNLLNFYNSTDMKTSQMKISILQRIEHIKSSTNCDILNFRTNFDFLLHEIGFIPYETSKIKLKDSNLCITISDYINDSSTKFNLILEKCEYNNKFQEFYWDPKVYYIRNSEADLCIQAPGINTEIQSENMKVLANKCSRTDVYHKWEIWNSRIIFGSYCIQNIEKEFFLTKCEDENSYNKKFQEFSF</sequence>
<dbReference type="GeneID" id="92365400"/>
<keyword evidence="1" id="KW-1015">Disulfide bond</keyword>
<dbReference type="PROSITE" id="PS50231">
    <property type="entry name" value="RICIN_B_LECTIN"/>
    <property type="match status" value="1"/>
</dbReference>
<reference evidence="3 4" key="1">
    <citation type="submission" date="2016-10" db="EMBL/GenBank/DDBJ databases">
        <title>Reductive evolution of mitochondrial metabolism and differential evolution of invasion-related proteins in Cryptosporidium.</title>
        <authorList>
            <person name="Liu S."/>
            <person name="Roellig D.M."/>
            <person name="Guo Y."/>
            <person name="Li N."/>
            <person name="Frace M.A."/>
            <person name="Tang K."/>
            <person name="Zhang L."/>
            <person name="Feng Y."/>
            <person name="Xiao L."/>
        </authorList>
    </citation>
    <scope>NUCLEOTIDE SEQUENCE [LARGE SCALE GENOMIC DNA]</scope>
    <source>
        <strain evidence="3">30847</strain>
    </source>
</reference>
<dbReference type="SUPFAM" id="SSF53448">
    <property type="entry name" value="Nucleotide-diphospho-sugar transferases"/>
    <property type="match status" value="1"/>
</dbReference>
<organism evidence="3 4">
    <name type="scientific">Cryptosporidium andersoni</name>
    <dbReference type="NCBI Taxonomy" id="117008"/>
    <lineage>
        <taxon>Eukaryota</taxon>
        <taxon>Sar</taxon>
        <taxon>Alveolata</taxon>
        <taxon>Apicomplexa</taxon>
        <taxon>Conoidasida</taxon>
        <taxon>Coccidia</taxon>
        <taxon>Eucoccidiorida</taxon>
        <taxon>Eimeriorina</taxon>
        <taxon>Cryptosporidiidae</taxon>
        <taxon>Cryptosporidium</taxon>
    </lineage>
</organism>
<dbReference type="PANTHER" id="PTHR11675">
    <property type="entry name" value="N-ACETYLGALACTOSAMINYLTRANSFERASE"/>
    <property type="match status" value="1"/>
</dbReference>
<keyword evidence="2" id="KW-1133">Transmembrane helix</keyword>
<dbReference type="InterPro" id="IPR029044">
    <property type="entry name" value="Nucleotide-diphossugar_trans"/>
</dbReference>
<dbReference type="GO" id="GO:0005794">
    <property type="term" value="C:Golgi apparatus"/>
    <property type="evidence" value="ECO:0007669"/>
    <property type="project" value="TreeGrafter"/>
</dbReference>
<comment type="caution">
    <text evidence="3">The sequence shown here is derived from an EMBL/GenBank/DDBJ whole genome shotgun (WGS) entry which is preliminary data.</text>
</comment>
<dbReference type="Gene3D" id="3.90.550.10">
    <property type="entry name" value="Spore Coat Polysaccharide Biosynthesis Protein SpsA, Chain A"/>
    <property type="match status" value="1"/>
</dbReference>
<evidence type="ECO:0000256" key="1">
    <source>
        <dbReference type="ARBA" id="ARBA00023157"/>
    </source>
</evidence>
<evidence type="ECO:0000313" key="4">
    <source>
        <dbReference type="Proteomes" id="UP000186804"/>
    </source>
</evidence>
<dbReference type="EMBL" id="LRBS01000112">
    <property type="protein sequence ID" value="OII72532.1"/>
    <property type="molecule type" value="Genomic_DNA"/>
</dbReference>
<keyword evidence="2" id="KW-0472">Membrane</keyword>
<dbReference type="GO" id="GO:0004653">
    <property type="term" value="F:polypeptide N-acetylgalactosaminyltransferase activity"/>
    <property type="evidence" value="ECO:0007669"/>
    <property type="project" value="TreeGrafter"/>
</dbReference>
<dbReference type="PANTHER" id="PTHR11675:SF119">
    <property type="entry name" value="POLYPEPTIDE N-ACETYLGALACTOSAMINYLTRANSFERASE 2"/>
    <property type="match status" value="1"/>
</dbReference>
<keyword evidence="2" id="KW-0812">Transmembrane</keyword>
<dbReference type="AlphaFoldDB" id="A0A1J4MHP3"/>
<gene>
    <name evidence="3" type="ORF">cand_012150</name>
</gene>
<feature type="transmembrane region" description="Helical" evidence="2">
    <location>
        <begin position="7"/>
        <end position="23"/>
    </location>
</feature>
<dbReference type="RefSeq" id="XP_067066972.1">
    <property type="nucleotide sequence ID" value="XM_067211453.1"/>
</dbReference>
<dbReference type="OrthoDB" id="6119243at2759"/>
<dbReference type="InterPro" id="IPR035992">
    <property type="entry name" value="Ricin_B-like_lectins"/>
</dbReference>
<dbReference type="GO" id="GO:0006493">
    <property type="term" value="P:protein O-linked glycosylation"/>
    <property type="evidence" value="ECO:0007669"/>
    <property type="project" value="TreeGrafter"/>
</dbReference>
<protein>
    <submittedName>
        <fullName evidence="3">Uncharacterized protein</fullName>
    </submittedName>
</protein>
<dbReference type="SUPFAM" id="SSF50370">
    <property type="entry name" value="Ricin B-like lectins"/>
    <property type="match status" value="1"/>
</dbReference>
<accession>A0A1J4MHP3</accession>
<dbReference type="Gene3D" id="2.80.10.50">
    <property type="match status" value="1"/>
</dbReference>
<name>A0A1J4MHP3_9CRYT</name>
<evidence type="ECO:0000256" key="2">
    <source>
        <dbReference type="SAM" id="Phobius"/>
    </source>
</evidence>
<dbReference type="Proteomes" id="UP000186804">
    <property type="component" value="Unassembled WGS sequence"/>
</dbReference>
<keyword evidence="4" id="KW-1185">Reference proteome</keyword>
<dbReference type="VEuPathDB" id="CryptoDB:cand_012150"/>